<feature type="transmembrane region" description="Helical" evidence="1">
    <location>
        <begin position="74"/>
        <end position="92"/>
    </location>
</feature>
<organism evidence="2 3">
    <name type="scientific">Fulvivirga marina</name>
    <dbReference type="NCBI Taxonomy" id="2494733"/>
    <lineage>
        <taxon>Bacteria</taxon>
        <taxon>Pseudomonadati</taxon>
        <taxon>Bacteroidota</taxon>
        <taxon>Cytophagia</taxon>
        <taxon>Cytophagales</taxon>
        <taxon>Fulvivirgaceae</taxon>
        <taxon>Fulvivirga</taxon>
    </lineage>
</organism>
<feature type="transmembrane region" description="Helical" evidence="1">
    <location>
        <begin position="33"/>
        <end position="53"/>
    </location>
</feature>
<protein>
    <recommendedName>
        <fullName evidence="4">DUF4405 domain-containing protein</fullName>
    </recommendedName>
</protein>
<name>A0A937KBE9_9BACT</name>
<proteinExistence type="predicted"/>
<dbReference type="Proteomes" id="UP000614216">
    <property type="component" value="Unassembled WGS sequence"/>
</dbReference>
<evidence type="ECO:0000313" key="2">
    <source>
        <dbReference type="EMBL" id="MBL6445879.1"/>
    </source>
</evidence>
<evidence type="ECO:0008006" key="4">
    <source>
        <dbReference type="Google" id="ProtNLM"/>
    </source>
</evidence>
<comment type="caution">
    <text evidence="2">The sequence shown here is derived from an EMBL/GenBank/DDBJ whole genome shotgun (WGS) entry which is preliminary data.</text>
</comment>
<keyword evidence="3" id="KW-1185">Reference proteome</keyword>
<keyword evidence="1" id="KW-0472">Membrane</keyword>
<sequence>MDRRLLGNILITSFLALSGSGLFIYFIPFSKPVASLHTLFALIFLLGAVFHIANNKTPLSNYISGKGQKKFKKLQSMIILSIFILISAGILYNIPFFNSIYNWGNTFRNSQLGKSEQTLNYETINLNGLTGQHDISIELKKGSTFQYPLFAIWLEDSIGNYIKTLYISRVIASSTFDYGEKVNNEWKPAVVRRPEALPYWSHKRGIKASDGLYIPLNGAPDLDGVSGATPTGNFIVTSKSDLNALKYYKIFLEVNQSYDWNEHYSEGRFPDDEIYSGSGQVGQPSLIYATDLSAADLQQKTYKLLNLIGHGHHSGKDGKLYTDLKNITTAKKIVDRIILAVE</sequence>
<evidence type="ECO:0000256" key="1">
    <source>
        <dbReference type="SAM" id="Phobius"/>
    </source>
</evidence>
<dbReference type="EMBL" id="JAEUGD010000019">
    <property type="protein sequence ID" value="MBL6445879.1"/>
    <property type="molecule type" value="Genomic_DNA"/>
</dbReference>
<feature type="transmembrane region" description="Helical" evidence="1">
    <location>
        <begin position="5"/>
        <end position="27"/>
    </location>
</feature>
<reference evidence="2" key="1">
    <citation type="submission" date="2021-01" db="EMBL/GenBank/DDBJ databases">
        <title>Fulvivirga kasyanovii gen. nov., sp nov., a novel member of the phylum Bacteroidetes isolated from seawater in a mussel farm.</title>
        <authorList>
            <person name="Zhao L.-H."/>
            <person name="Wang Z.-J."/>
        </authorList>
    </citation>
    <scope>NUCLEOTIDE SEQUENCE</scope>
    <source>
        <strain evidence="2">29W222</strain>
    </source>
</reference>
<accession>A0A937KBE9</accession>
<keyword evidence="1" id="KW-1133">Transmembrane helix</keyword>
<dbReference type="AlphaFoldDB" id="A0A937KBE9"/>
<gene>
    <name evidence="2" type="ORF">JMN32_06145</name>
</gene>
<evidence type="ECO:0000313" key="3">
    <source>
        <dbReference type="Proteomes" id="UP000614216"/>
    </source>
</evidence>
<keyword evidence="1" id="KW-0812">Transmembrane</keyword>
<dbReference type="RefSeq" id="WP_202855426.1">
    <property type="nucleotide sequence ID" value="NZ_JAEUGD010000019.1"/>
</dbReference>